<dbReference type="InterPro" id="IPR011706">
    <property type="entry name" value="Cu-oxidase_C"/>
</dbReference>
<feature type="domain" description="Plastocyanin-like" evidence="9">
    <location>
        <begin position="137"/>
        <end position="236"/>
    </location>
</feature>
<dbReference type="Pfam" id="PF07731">
    <property type="entry name" value="Cu-oxidase_2"/>
    <property type="match status" value="1"/>
</dbReference>
<keyword evidence="11" id="KW-1185">Reference proteome</keyword>
<dbReference type="PANTHER" id="PTHR11709:SF71">
    <property type="entry name" value="OXIDOREDUCTASE TPCJ"/>
    <property type="match status" value="1"/>
</dbReference>
<dbReference type="CDD" id="cd13880">
    <property type="entry name" value="CuRO_2_MaLCC_like"/>
    <property type="match status" value="1"/>
</dbReference>
<dbReference type="Proteomes" id="UP000193689">
    <property type="component" value="Unassembled WGS sequence"/>
</dbReference>
<comment type="pathway">
    <text evidence="1">Secondary metabolite biosynthesis.</text>
</comment>
<protein>
    <submittedName>
        <fullName evidence="10">Cupredoxin</fullName>
    </submittedName>
</protein>
<dbReference type="AlphaFoldDB" id="A0A1Y2DP97"/>
<reference evidence="10 11" key="1">
    <citation type="submission" date="2016-07" db="EMBL/GenBank/DDBJ databases">
        <title>Pervasive Adenine N6-methylation of Active Genes in Fungi.</title>
        <authorList>
            <consortium name="DOE Joint Genome Institute"/>
            <person name="Mondo S.J."/>
            <person name="Dannebaum R.O."/>
            <person name="Kuo R.C."/>
            <person name="Labutti K."/>
            <person name="Haridas S."/>
            <person name="Kuo A."/>
            <person name="Salamov A."/>
            <person name="Ahrendt S.R."/>
            <person name="Lipzen A."/>
            <person name="Sullivan W."/>
            <person name="Andreopoulos W.B."/>
            <person name="Clum A."/>
            <person name="Lindquist E."/>
            <person name="Daum C."/>
            <person name="Ramamoorthy G.K."/>
            <person name="Gryganskyi A."/>
            <person name="Culley D."/>
            <person name="Magnuson J.K."/>
            <person name="James T.Y."/>
            <person name="O'Malley M.A."/>
            <person name="Stajich J.E."/>
            <person name="Spatafora J.W."/>
            <person name="Visel A."/>
            <person name="Grigoriev I.V."/>
        </authorList>
    </citation>
    <scope>NUCLEOTIDE SEQUENCE [LARGE SCALE GENOMIC DNA]</scope>
    <source>
        <strain evidence="10 11">CBS 129021</strain>
    </source>
</reference>
<dbReference type="STRING" id="1141098.A0A1Y2DP97"/>
<keyword evidence="4" id="KW-0677">Repeat</keyword>
<dbReference type="CDD" id="cd13854">
    <property type="entry name" value="CuRO_1_MaLCC_like"/>
    <property type="match status" value="1"/>
</dbReference>
<dbReference type="InterPro" id="IPR008972">
    <property type="entry name" value="Cupredoxin"/>
</dbReference>
<dbReference type="InterPro" id="IPR001117">
    <property type="entry name" value="Cu-oxidase_2nd"/>
</dbReference>
<evidence type="ECO:0000256" key="2">
    <source>
        <dbReference type="ARBA" id="ARBA00010609"/>
    </source>
</evidence>
<evidence type="ECO:0000259" key="8">
    <source>
        <dbReference type="Pfam" id="PF07731"/>
    </source>
</evidence>
<dbReference type="GO" id="GO:0016491">
    <property type="term" value="F:oxidoreductase activity"/>
    <property type="evidence" value="ECO:0007669"/>
    <property type="project" value="UniProtKB-KW"/>
</dbReference>
<keyword evidence="3" id="KW-0479">Metal-binding</keyword>
<dbReference type="Gene3D" id="2.60.40.420">
    <property type="entry name" value="Cupredoxins - blue copper proteins"/>
    <property type="match status" value="3"/>
</dbReference>
<gene>
    <name evidence="10" type="ORF">BCR38DRAFT_49996</name>
</gene>
<dbReference type="Pfam" id="PF00394">
    <property type="entry name" value="Cu-oxidase"/>
    <property type="match status" value="1"/>
</dbReference>
<dbReference type="GeneID" id="63781019"/>
<sequence length="607" mass="67575">MGWFKITVEFVLQVTQLNPFPNSWGYGDAQKPFQISPTEIPLISEVGTCPGIQCSAPKPFVCSYPELEAKGWKSCNTESSRSCWLRDETASQPLFSQYDVRTNYEKDMPPGIIREYWIEVNENPALQPDGVQKILGNYFNGTYPGPTIEACWGDTLVIHVTNRISTNGTTVHWHGIRQLNSNDMDGVNGITQCPITQDDTFTYIFNATQYGHTWYHSHYSLQYPDGAAAPLVIHGPTSDDWDIDLGPILVTDWVHDTSYVAYQAEMFGAGPASDSILVNGTGHYTNKTTGVTTGSYHQTCFTPGKKHLLKLINGGVDMDFIFSIDNHTIKVVANDLVPIEPFVVDQLFIGIGQRYSVIVEAKNDTDGDFWMRTTPATNCGNFGTNTPDDRTAVVKYNGASNTCPTTQPDNPINTTCADVEPSKLNPIVPWLVDFHPQNNVTNDTFRVFHQNETDLELGPNGAPYKHWVLGPQPMWLDFSNPTILNIEESIGNPNYTVIQEDYDRGFVYLIIDASIVPQVNHPIHLHGSDFVILAQSTEAWNETASPRLFNYDNPPRRDVAMLPAGGFLAMAFKPDNPGSWLVPHCPLCCAPRMTCFLTDQIGLYIAT</sequence>
<dbReference type="PANTHER" id="PTHR11709">
    <property type="entry name" value="MULTI-COPPER OXIDASE"/>
    <property type="match status" value="1"/>
</dbReference>
<dbReference type="RefSeq" id="XP_040713201.1">
    <property type="nucleotide sequence ID" value="XM_040864807.1"/>
</dbReference>
<dbReference type="FunFam" id="2.60.40.420:FF:000045">
    <property type="entry name" value="Laccase 2"/>
    <property type="match status" value="1"/>
</dbReference>
<evidence type="ECO:0000256" key="5">
    <source>
        <dbReference type="ARBA" id="ARBA00023002"/>
    </source>
</evidence>
<dbReference type="InterPro" id="IPR045087">
    <property type="entry name" value="Cu-oxidase_fam"/>
</dbReference>
<evidence type="ECO:0000313" key="11">
    <source>
        <dbReference type="Proteomes" id="UP000193689"/>
    </source>
</evidence>
<keyword evidence="5" id="KW-0560">Oxidoreductase</keyword>
<evidence type="ECO:0000256" key="1">
    <source>
        <dbReference type="ARBA" id="ARBA00005179"/>
    </source>
</evidence>
<dbReference type="OrthoDB" id="2121828at2759"/>
<keyword evidence="6" id="KW-0186">Copper</keyword>
<evidence type="ECO:0000256" key="4">
    <source>
        <dbReference type="ARBA" id="ARBA00022737"/>
    </source>
</evidence>
<comment type="similarity">
    <text evidence="2">Belongs to the multicopper oxidase family.</text>
</comment>
<evidence type="ECO:0000259" key="9">
    <source>
        <dbReference type="Pfam" id="PF07732"/>
    </source>
</evidence>
<dbReference type="Pfam" id="PF07732">
    <property type="entry name" value="Cu-oxidase_3"/>
    <property type="match status" value="1"/>
</dbReference>
<evidence type="ECO:0000256" key="3">
    <source>
        <dbReference type="ARBA" id="ARBA00022723"/>
    </source>
</evidence>
<feature type="domain" description="Plastocyanin-like" evidence="7">
    <location>
        <begin position="247"/>
        <end position="397"/>
    </location>
</feature>
<dbReference type="InterPro" id="IPR011707">
    <property type="entry name" value="Cu-oxidase-like_N"/>
</dbReference>
<dbReference type="GO" id="GO:0005507">
    <property type="term" value="F:copper ion binding"/>
    <property type="evidence" value="ECO:0007669"/>
    <property type="project" value="InterPro"/>
</dbReference>
<evidence type="ECO:0000313" key="10">
    <source>
        <dbReference type="EMBL" id="ORY60974.1"/>
    </source>
</evidence>
<comment type="caution">
    <text evidence="10">The sequence shown here is derived from an EMBL/GenBank/DDBJ whole genome shotgun (WGS) entry which is preliminary data.</text>
</comment>
<accession>A0A1Y2DP97</accession>
<evidence type="ECO:0000256" key="6">
    <source>
        <dbReference type="ARBA" id="ARBA00023008"/>
    </source>
</evidence>
<name>A0A1Y2DP97_9PEZI</name>
<feature type="domain" description="Plastocyanin-like" evidence="8">
    <location>
        <begin position="487"/>
        <end position="585"/>
    </location>
</feature>
<dbReference type="EMBL" id="MCFJ01000011">
    <property type="protein sequence ID" value="ORY60974.1"/>
    <property type="molecule type" value="Genomic_DNA"/>
</dbReference>
<proteinExistence type="inferred from homology"/>
<dbReference type="SUPFAM" id="SSF49503">
    <property type="entry name" value="Cupredoxins"/>
    <property type="match status" value="3"/>
</dbReference>
<organism evidence="10 11">
    <name type="scientific">Pseudomassariella vexata</name>
    <dbReference type="NCBI Taxonomy" id="1141098"/>
    <lineage>
        <taxon>Eukaryota</taxon>
        <taxon>Fungi</taxon>
        <taxon>Dikarya</taxon>
        <taxon>Ascomycota</taxon>
        <taxon>Pezizomycotina</taxon>
        <taxon>Sordariomycetes</taxon>
        <taxon>Xylariomycetidae</taxon>
        <taxon>Amphisphaeriales</taxon>
        <taxon>Pseudomassariaceae</taxon>
        <taxon>Pseudomassariella</taxon>
    </lineage>
</organism>
<dbReference type="FunFam" id="2.60.40.420:FF:000021">
    <property type="entry name" value="Extracellular dihydrogeodin oxidase/laccase"/>
    <property type="match status" value="1"/>
</dbReference>
<dbReference type="InParanoid" id="A0A1Y2DP97"/>
<evidence type="ECO:0000259" key="7">
    <source>
        <dbReference type="Pfam" id="PF00394"/>
    </source>
</evidence>